<evidence type="ECO:0000256" key="3">
    <source>
        <dbReference type="ARBA" id="ARBA00022989"/>
    </source>
</evidence>
<feature type="transmembrane region" description="Helical" evidence="6">
    <location>
        <begin position="130"/>
        <end position="152"/>
    </location>
</feature>
<feature type="transmembrane region" description="Helical" evidence="6">
    <location>
        <begin position="329"/>
        <end position="351"/>
    </location>
</feature>
<keyword evidence="3 6" id="KW-1133">Transmembrane helix</keyword>
<dbReference type="RefSeq" id="WP_185192055.1">
    <property type="nucleotide sequence ID" value="NZ_JACKXD010000002.1"/>
</dbReference>
<keyword evidence="8" id="KW-1185">Reference proteome</keyword>
<feature type="transmembrane region" description="Helical" evidence="6">
    <location>
        <begin position="256"/>
        <end position="278"/>
    </location>
</feature>
<evidence type="ECO:0008006" key="9">
    <source>
        <dbReference type="Google" id="ProtNLM"/>
    </source>
</evidence>
<feature type="transmembrane region" description="Helical" evidence="6">
    <location>
        <begin position="164"/>
        <end position="185"/>
    </location>
</feature>
<evidence type="ECO:0000256" key="5">
    <source>
        <dbReference type="SAM" id="MobiDB-lite"/>
    </source>
</evidence>
<sequence length="353" mass="35750">MRRRVAAGVGFAALLFLLIQLGALALVPTFYAEGYQTVEDPSDPTNSLIYIGAILVATAAMLAAFKFDLQWVVRGFVVLATASLSWYVFSVFLPPLPAIGASVAVAAALLVYPEWYVIDTAGVLMGAGAAGLFGISFGLLPALLLLAVLAVYDAISVYGTEHMLDLAAGVMDLNLPVVLVVPTTLSYSLRDSAPDVGSGNDGAETDGGDGDADGGDGSSADGADEPSPDDDQSLDGDDTQSPDGDAAEPAGEIRDALFIGLGDAVIPTVLVASAAFFLPSSLTPSLGVPGLPALTLPALTAMIGTFAGLFTLLWMVLKGRAHAGLPLLNGGAIGGYLLGALASGVPLLTALGL</sequence>
<dbReference type="AlphaFoldDB" id="A0A7J9SHQ4"/>
<comment type="subcellular location">
    <subcellularLocation>
        <location evidence="1">Endomembrane system</location>
        <topology evidence="1">Multi-pass membrane protein</topology>
    </subcellularLocation>
</comment>
<evidence type="ECO:0000256" key="1">
    <source>
        <dbReference type="ARBA" id="ARBA00004127"/>
    </source>
</evidence>
<dbReference type="Pfam" id="PF06550">
    <property type="entry name" value="SPP"/>
    <property type="match status" value="1"/>
</dbReference>
<organism evidence="7 8">
    <name type="scientific">Halobellus ruber</name>
    <dbReference type="NCBI Taxonomy" id="2761102"/>
    <lineage>
        <taxon>Archaea</taxon>
        <taxon>Methanobacteriati</taxon>
        <taxon>Methanobacteriota</taxon>
        <taxon>Stenosarchaea group</taxon>
        <taxon>Halobacteria</taxon>
        <taxon>Halobacteriales</taxon>
        <taxon>Haloferacaceae</taxon>
        <taxon>Halobellus</taxon>
    </lineage>
</organism>
<dbReference type="EMBL" id="JACKXD010000002">
    <property type="protein sequence ID" value="MBB6645669.1"/>
    <property type="molecule type" value="Genomic_DNA"/>
</dbReference>
<feature type="transmembrane region" description="Helical" evidence="6">
    <location>
        <begin position="298"/>
        <end position="317"/>
    </location>
</feature>
<feature type="compositionally biased region" description="Acidic residues" evidence="5">
    <location>
        <begin position="203"/>
        <end position="214"/>
    </location>
</feature>
<dbReference type="InterPro" id="IPR010545">
    <property type="entry name" value="SPP"/>
</dbReference>
<dbReference type="Proteomes" id="UP000546257">
    <property type="component" value="Unassembled WGS sequence"/>
</dbReference>
<feature type="transmembrane region" description="Helical" evidence="6">
    <location>
        <begin position="72"/>
        <end position="93"/>
    </location>
</feature>
<feature type="compositionally biased region" description="Acidic residues" evidence="5">
    <location>
        <begin position="222"/>
        <end position="240"/>
    </location>
</feature>
<dbReference type="GO" id="GO:0016020">
    <property type="term" value="C:membrane"/>
    <property type="evidence" value="ECO:0007669"/>
    <property type="project" value="InterPro"/>
</dbReference>
<keyword evidence="4 6" id="KW-0472">Membrane</keyword>
<evidence type="ECO:0000256" key="6">
    <source>
        <dbReference type="SAM" id="Phobius"/>
    </source>
</evidence>
<evidence type="ECO:0000313" key="8">
    <source>
        <dbReference type="Proteomes" id="UP000546257"/>
    </source>
</evidence>
<evidence type="ECO:0000313" key="7">
    <source>
        <dbReference type="EMBL" id="MBB6645669.1"/>
    </source>
</evidence>
<dbReference type="GO" id="GO:0042500">
    <property type="term" value="F:aspartic endopeptidase activity, intramembrane cleaving"/>
    <property type="evidence" value="ECO:0007669"/>
    <property type="project" value="InterPro"/>
</dbReference>
<name>A0A7J9SHQ4_9EURY</name>
<accession>A0A7J9SHQ4</accession>
<reference evidence="7 8" key="1">
    <citation type="submission" date="2020-08" db="EMBL/GenBank/DDBJ databases">
        <authorList>
            <person name="Seo M.-J."/>
        </authorList>
    </citation>
    <scope>NUCLEOTIDE SEQUENCE [LARGE SCALE GENOMIC DNA]</scope>
    <source>
        <strain evidence="7 8">MBLA0160</strain>
    </source>
</reference>
<gene>
    <name evidence="7" type="ORF">H5V44_05065</name>
</gene>
<feature type="transmembrane region" description="Helical" evidence="6">
    <location>
        <begin position="99"/>
        <end position="118"/>
    </location>
</feature>
<dbReference type="GO" id="GO:0012505">
    <property type="term" value="C:endomembrane system"/>
    <property type="evidence" value="ECO:0007669"/>
    <property type="project" value="UniProtKB-SubCell"/>
</dbReference>
<comment type="caution">
    <text evidence="7">The sequence shown here is derived from an EMBL/GenBank/DDBJ whole genome shotgun (WGS) entry which is preliminary data.</text>
</comment>
<proteinExistence type="predicted"/>
<evidence type="ECO:0000256" key="4">
    <source>
        <dbReference type="ARBA" id="ARBA00023136"/>
    </source>
</evidence>
<dbReference type="InterPro" id="IPR006639">
    <property type="entry name" value="Preselin/SPP"/>
</dbReference>
<keyword evidence="2 6" id="KW-0812">Transmembrane</keyword>
<feature type="region of interest" description="Disordered" evidence="5">
    <location>
        <begin position="192"/>
        <end position="248"/>
    </location>
</feature>
<protein>
    <recommendedName>
        <fullName evidence="9">Presenilin-like membrane protease, A22 family</fullName>
    </recommendedName>
</protein>
<evidence type="ECO:0000256" key="2">
    <source>
        <dbReference type="ARBA" id="ARBA00022692"/>
    </source>
</evidence>
<dbReference type="NCBIfam" id="NF041679">
    <property type="entry name" value="IMP_arch_presen"/>
    <property type="match status" value="1"/>
</dbReference>
<dbReference type="SMART" id="SM00730">
    <property type="entry name" value="PSN"/>
    <property type="match status" value="1"/>
</dbReference>
<feature type="transmembrane region" description="Helical" evidence="6">
    <location>
        <begin position="48"/>
        <end position="65"/>
    </location>
</feature>